<dbReference type="AlphaFoldDB" id="A0A976NZA2"/>
<dbReference type="OrthoDB" id="10268011at2759"/>
<sequence>MPSTAIALGVAQAVLQWFDTSFQCQKKIPLAEWTVLAGIVVSSPPTTTCSGDTFRVLAAATGNKCLGRCDLNAEGLVVNDCHAEVLARRAFLRYLYVEALIWQQNGQRSSEHSFFALHPISRRLVLKPHYSLHLFISEAPCGDAAIYELRESVVNEMVQQREAREIGQLDQRYRNKFRLTGAKAQKNRLKEAQFQADIDTLLDSKSAQAVGRARIKSGRSDLPLEKQTLSMSCSDKVAKWNALGLQGSLLLQWFEPVFLTSVVIIEDDRAMSIERQNMALYRAVCSRLIERSALVEGTQLICETSVVSVNPQFSRRRNFYFDRPSSCLAVNWTTQEPHWTQAGEIRLPTDALKVACRAMDAARFLHIFFNDFDLEFLMAASGFKQGAKKTSKMDIIAMEKVASRLAKRNLLRAFYHVQCQNFNLNSTFCLKYLRLKQMKKASVSPAKLSTSTAFTSDIARRKQFFGAFNDWVGVPATFKQFTL</sequence>
<dbReference type="Proteomes" id="UP000294530">
    <property type="component" value="Unassembled WGS sequence"/>
</dbReference>
<comment type="caution">
    <text evidence="2">The sequence shown here is derived from an EMBL/GenBank/DDBJ whole genome shotgun (WGS) entry which is preliminary data.</text>
</comment>
<dbReference type="GO" id="GO:0003726">
    <property type="term" value="F:double-stranded RNA adenosine deaminase activity"/>
    <property type="evidence" value="ECO:0007669"/>
    <property type="project" value="TreeGrafter"/>
</dbReference>
<reference evidence="2 3" key="1">
    <citation type="journal article" date="2021" name="Genome Biol.">
        <title>AFLAP: assembly-free linkage analysis pipeline using k-mers from genome sequencing data.</title>
        <authorList>
            <person name="Fletcher K."/>
            <person name="Zhang L."/>
            <person name="Gil J."/>
            <person name="Han R."/>
            <person name="Cavanaugh K."/>
            <person name="Michelmore R."/>
        </authorList>
    </citation>
    <scope>NUCLEOTIDE SEQUENCE [LARGE SCALE GENOMIC DNA]</scope>
    <source>
        <strain evidence="2 3">SF5</strain>
    </source>
</reference>
<evidence type="ECO:0000313" key="3">
    <source>
        <dbReference type="Proteomes" id="UP000294530"/>
    </source>
</evidence>
<keyword evidence="3" id="KW-1185">Reference proteome</keyword>
<dbReference type="GO" id="GO:0005737">
    <property type="term" value="C:cytoplasm"/>
    <property type="evidence" value="ECO:0007669"/>
    <property type="project" value="TreeGrafter"/>
</dbReference>
<dbReference type="Pfam" id="PF02137">
    <property type="entry name" value="A_deamin"/>
    <property type="match status" value="1"/>
</dbReference>
<dbReference type="SMART" id="SM00552">
    <property type="entry name" value="ADEAMc"/>
    <property type="match status" value="1"/>
</dbReference>
<gene>
    <name evidence="2" type="ORF">CCR75_003097</name>
</gene>
<dbReference type="GeneID" id="94346865"/>
<dbReference type="PANTHER" id="PTHR10910:SF62">
    <property type="entry name" value="AT07585P-RELATED"/>
    <property type="match status" value="1"/>
</dbReference>
<evidence type="ECO:0000259" key="1">
    <source>
        <dbReference type="PROSITE" id="PS50141"/>
    </source>
</evidence>
<organism evidence="2 3">
    <name type="scientific">Bremia lactucae</name>
    <name type="common">Lettuce downy mildew</name>
    <dbReference type="NCBI Taxonomy" id="4779"/>
    <lineage>
        <taxon>Eukaryota</taxon>
        <taxon>Sar</taxon>
        <taxon>Stramenopiles</taxon>
        <taxon>Oomycota</taxon>
        <taxon>Peronosporomycetes</taxon>
        <taxon>Peronosporales</taxon>
        <taxon>Peronosporaceae</taxon>
        <taxon>Bremia</taxon>
    </lineage>
</organism>
<dbReference type="EMBL" id="SHOA02000036">
    <property type="protein sequence ID" value="TDH73568.1"/>
    <property type="molecule type" value="Genomic_DNA"/>
</dbReference>
<proteinExistence type="predicted"/>
<dbReference type="KEGG" id="blac:94346865"/>
<protein>
    <recommendedName>
        <fullName evidence="1">A to I editase domain-containing protein</fullName>
    </recommendedName>
</protein>
<dbReference type="GO" id="GO:0005730">
    <property type="term" value="C:nucleolus"/>
    <property type="evidence" value="ECO:0007669"/>
    <property type="project" value="TreeGrafter"/>
</dbReference>
<feature type="domain" description="A to I editase" evidence="1">
    <location>
        <begin position="58"/>
        <end position="417"/>
    </location>
</feature>
<dbReference type="GO" id="GO:0003725">
    <property type="term" value="F:double-stranded RNA binding"/>
    <property type="evidence" value="ECO:0007669"/>
    <property type="project" value="TreeGrafter"/>
</dbReference>
<dbReference type="PANTHER" id="PTHR10910">
    <property type="entry name" value="EUKARYOTE SPECIFIC DSRNA BINDING PROTEIN"/>
    <property type="match status" value="1"/>
</dbReference>
<name>A0A976NZA2_BRELC</name>
<dbReference type="InterPro" id="IPR002466">
    <property type="entry name" value="A_deamin"/>
</dbReference>
<dbReference type="RefSeq" id="XP_067823066.1">
    <property type="nucleotide sequence ID" value="XM_067961194.1"/>
</dbReference>
<dbReference type="GO" id="GO:0006382">
    <property type="term" value="P:adenosine to inosine editing"/>
    <property type="evidence" value="ECO:0007669"/>
    <property type="project" value="TreeGrafter"/>
</dbReference>
<dbReference type="PROSITE" id="PS50141">
    <property type="entry name" value="A_DEAMIN_EDITASE"/>
    <property type="match status" value="1"/>
</dbReference>
<dbReference type="GO" id="GO:0006396">
    <property type="term" value="P:RNA processing"/>
    <property type="evidence" value="ECO:0007669"/>
    <property type="project" value="InterPro"/>
</dbReference>
<accession>A0A976NZA2</accession>
<evidence type="ECO:0000313" key="2">
    <source>
        <dbReference type="EMBL" id="TDH73568.1"/>
    </source>
</evidence>
<dbReference type="GO" id="GO:0008251">
    <property type="term" value="F:tRNA-specific adenosine deaminase activity"/>
    <property type="evidence" value="ECO:0007669"/>
    <property type="project" value="TreeGrafter"/>
</dbReference>